<feature type="compositionally biased region" description="Acidic residues" evidence="2">
    <location>
        <begin position="780"/>
        <end position="796"/>
    </location>
</feature>
<feature type="compositionally biased region" description="Acidic residues" evidence="2">
    <location>
        <begin position="978"/>
        <end position="998"/>
    </location>
</feature>
<dbReference type="InterPro" id="IPR008207">
    <property type="entry name" value="Sig_transdc_His_kin_Hpt_dom"/>
</dbReference>
<keyword evidence="5" id="KW-1185">Reference proteome</keyword>
<dbReference type="InterPro" id="IPR051315">
    <property type="entry name" value="Bact_Chemotaxis_CheA"/>
</dbReference>
<evidence type="ECO:0000256" key="2">
    <source>
        <dbReference type="SAM" id="MobiDB-lite"/>
    </source>
</evidence>
<feature type="non-terminal residue" evidence="4">
    <location>
        <position position="1034"/>
    </location>
</feature>
<evidence type="ECO:0000313" key="5">
    <source>
        <dbReference type="Proteomes" id="UP001302120"/>
    </source>
</evidence>
<evidence type="ECO:0000259" key="3">
    <source>
        <dbReference type="PROSITE" id="PS50894"/>
    </source>
</evidence>
<dbReference type="Pfam" id="PF01627">
    <property type="entry name" value="Hpt"/>
    <property type="match status" value="1"/>
</dbReference>
<feature type="modified residue" description="Phosphohistidine" evidence="1">
    <location>
        <position position="49"/>
    </location>
</feature>
<dbReference type="Proteomes" id="UP001302120">
    <property type="component" value="Unassembled WGS sequence"/>
</dbReference>
<sequence length="1034" mass="113445">MLPEQQQRILGYFIEEAKEHLNTIEQALLNLQSTLNDPEMVNEIFRAAHSIKGSAAMLGLNSIQHTSHRLEDCFKVLKEHPVQVDQKLESLFLGVCDTLKVLLEHLSGPFGLSEESANTLMSETEPVFEWLNEHLDLLVQQSTSGVAIDNQKIAVEANGQDSVNITDLFLREDISHLQEETEALPQSSSASISPATANDYGDEFQAQVLQTLRQMLQLFKKQITPESRNSLQECCQQLIELGKRWDLSHWCSLCQAAANAIANPENTYLTLAKIVITEIKQAQELVLQNRESEIQISQQLAALINLPELDLSQTEDLLPHQSISETELIADEELSSTTDNSVSESTTLQPTDSITSLTELSDQIQPSQETSTVSETALAQILLDGQQHQDISNIGQNGPEVGLAELNTLADLFEGETPELDETWEEEEKVETSTTNELGIDLNNNDIEEIDNDLADFLSLNEDENDNDLQVSLTKTEELNVLFGNNLGETESLDLNQPITAETSTEPLPSFSDTNSYDLNSDLLAVTPDENELTLTGAITDAEQIATNQHNTLEKTDDADIEDILLDNSTETIQPDILSIDALFDDFDHTETTPQVSQDESEISDLFDITPASVVEFTQAEDNFNDFWNEESTTGQQNEILPLVEEDVAKALEDSLFAAASGSLLRNIGEPISSPLSSIKTEDEALSSDENDLFGDDAAFNLSSASDDDLEEISAFAQESEDDLFGDDAAFNLSSTSDDDLEEISAFEQEPETVAEPRPLSSDANDLFGDDAAFNLSSASDDDLEEISAFDQESETVAEPRPLSSDENDLFGDDAAFNLSSTSDDDLEEISAFAQESEDDLFGDNAAFNLSSTSDDDLEEISAFEQELETVAEPRPLSAEPRPLSSDENDLFGDDAAFNLLSTSDDDLEEISAFAQESEDDLFGDDAAFNLSSTSDDDLEEISAFEQESETVAEPRPLSSDANDLFGDDAAFNLSSTSDDDLEEISAFDQEPEDDLFGDDAAFNLSSTSDDDLEEISAFDQESETVAEPRPLSS</sequence>
<proteinExistence type="predicted"/>
<reference evidence="4 5" key="1">
    <citation type="submission" date="2023-12" db="EMBL/GenBank/DDBJ databases">
        <title>Baltic Sea Cyanobacteria.</title>
        <authorList>
            <person name="Delbaje E."/>
            <person name="Fewer D.P."/>
            <person name="Shishido T.K."/>
        </authorList>
    </citation>
    <scope>NUCLEOTIDE SEQUENCE [LARGE SCALE GENOMIC DNA]</scope>
    <source>
        <strain evidence="4 5">UHCC-0300</strain>
    </source>
</reference>
<evidence type="ECO:0000256" key="1">
    <source>
        <dbReference type="PROSITE-ProRule" id="PRU00110"/>
    </source>
</evidence>
<feature type="region of interest" description="Disordered" evidence="2">
    <location>
        <begin position="868"/>
        <end position="891"/>
    </location>
</feature>
<dbReference type="Gene3D" id="1.20.120.160">
    <property type="entry name" value="HPT domain"/>
    <property type="match status" value="1"/>
</dbReference>
<dbReference type="PROSITE" id="PS50894">
    <property type="entry name" value="HPT"/>
    <property type="match status" value="1"/>
</dbReference>
<dbReference type="EMBL" id="JAYGHG010000002">
    <property type="protein sequence ID" value="MEA5580058.1"/>
    <property type="molecule type" value="Genomic_DNA"/>
</dbReference>
<dbReference type="SUPFAM" id="SSF47226">
    <property type="entry name" value="Histidine-containing phosphotransfer domain, HPT domain"/>
    <property type="match status" value="1"/>
</dbReference>
<name>A0ABU5U945_9CYAN</name>
<dbReference type="PANTHER" id="PTHR43395:SF1">
    <property type="entry name" value="CHEMOTAXIS PROTEIN CHEA"/>
    <property type="match status" value="1"/>
</dbReference>
<protein>
    <submittedName>
        <fullName evidence="4">Hpt domain-containing protein</fullName>
    </submittedName>
</protein>
<feature type="region of interest" description="Disordered" evidence="2">
    <location>
        <begin position="945"/>
        <end position="1012"/>
    </location>
</feature>
<dbReference type="PANTHER" id="PTHR43395">
    <property type="entry name" value="SENSOR HISTIDINE KINASE CHEA"/>
    <property type="match status" value="1"/>
</dbReference>
<dbReference type="CDD" id="cd00088">
    <property type="entry name" value="HPT"/>
    <property type="match status" value="1"/>
</dbReference>
<organism evidence="4 5">
    <name type="scientific">Nodularia harveyana UHCC-0300</name>
    <dbReference type="NCBI Taxonomy" id="2974287"/>
    <lineage>
        <taxon>Bacteria</taxon>
        <taxon>Bacillati</taxon>
        <taxon>Cyanobacteriota</taxon>
        <taxon>Cyanophyceae</taxon>
        <taxon>Nostocales</taxon>
        <taxon>Nodulariaceae</taxon>
        <taxon>Nodularia</taxon>
    </lineage>
</organism>
<dbReference type="RefSeq" id="WP_323194407.1">
    <property type="nucleotide sequence ID" value="NZ_JAYGHG010000002.1"/>
</dbReference>
<comment type="caution">
    <text evidence="4">The sequence shown here is derived from an EMBL/GenBank/DDBJ whole genome shotgun (WGS) entry which is preliminary data.</text>
</comment>
<dbReference type="SMART" id="SM00073">
    <property type="entry name" value="HPT"/>
    <property type="match status" value="1"/>
</dbReference>
<gene>
    <name evidence="4" type="ORF">VB620_01735</name>
</gene>
<feature type="region of interest" description="Disordered" evidence="2">
    <location>
        <begin position="748"/>
        <end position="823"/>
    </location>
</feature>
<evidence type="ECO:0000313" key="4">
    <source>
        <dbReference type="EMBL" id="MEA5580058.1"/>
    </source>
</evidence>
<dbReference type="InterPro" id="IPR036641">
    <property type="entry name" value="HPT_dom_sf"/>
</dbReference>
<accession>A0ABU5U945</accession>
<feature type="domain" description="HPt" evidence="3">
    <location>
        <begin position="2"/>
        <end position="109"/>
    </location>
</feature>
<keyword evidence="1" id="KW-0597">Phosphoprotein</keyword>